<dbReference type="AlphaFoldDB" id="A0A341AH73"/>
<dbReference type="KEGG" id="nasi:112392533"/>
<dbReference type="PANTHER" id="PTHR31742:SF1">
    <property type="entry name" value="RPA-INTERACTING PROTEIN"/>
    <property type="match status" value="1"/>
</dbReference>
<feature type="signal peptide" evidence="7">
    <location>
        <begin position="1"/>
        <end position="19"/>
    </location>
</feature>
<keyword evidence="5" id="KW-0539">Nucleus</keyword>
<dbReference type="PANTHER" id="PTHR31742">
    <property type="entry name" value="RPA-INTERACTING PROTEIN RPAIN"/>
    <property type="match status" value="1"/>
</dbReference>
<evidence type="ECO:0000256" key="3">
    <source>
        <dbReference type="ARBA" id="ARBA00022771"/>
    </source>
</evidence>
<keyword evidence="7" id="KW-0732">Signal</keyword>
<feature type="domain" description="RPA-interacting protein N-terminal" evidence="8">
    <location>
        <begin position="145"/>
        <end position="184"/>
    </location>
</feature>
<dbReference type="Pfam" id="PF14766">
    <property type="entry name" value="RPA_interact_N"/>
    <property type="match status" value="1"/>
</dbReference>
<gene>
    <name evidence="12" type="primary">RPAIN</name>
</gene>
<keyword evidence="3" id="KW-0863">Zinc-finger</keyword>
<dbReference type="GeneID" id="112392533"/>
<dbReference type="InterPro" id="IPR028156">
    <property type="entry name" value="RIP"/>
</dbReference>
<evidence type="ECO:0000256" key="4">
    <source>
        <dbReference type="ARBA" id="ARBA00022833"/>
    </source>
</evidence>
<sequence>MSLLFVCFFAVRGPLTVVASPVVEHRLRTHTLSGHGSRAQPLRGMWDPAGPGHEPVSPASAGGLSTTAPPGKPINVTSLVTHSGIAQACLRVGPAGRTTLPRIPYDLVRPTPRNYKSQDSARAPGAGPSGGDSREKEMAEGSGSRRRSLYKLVGSPPWKEAFRQGCLERMRNSRDRLLNKYRQAGGNMSGGAQNTFLVQEVMEEEWNALRSVESRPEALAQLEEPLDLAVLEEIQQELIDQEQSIISEYEKSLQFDEKCLSVMLAEWEANSLICPVCTKYNLRIASGVVMCQCGLYIPSHSPEVTEQKFRACLEDSVNEHGACCPHMPAFSVTEGTEEKPSLLMSCLVRLPQEPVVKAGRWLVSFPPW</sequence>
<keyword evidence="2" id="KW-0479">Metal-binding</keyword>
<dbReference type="Proteomes" id="UP000252040">
    <property type="component" value="Unplaced"/>
</dbReference>
<dbReference type="InParanoid" id="A0A341AH73"/>
<evidence type="ECO:0000256" key="7">
    <source>
        <dbReference type="SAM" id="SignalP"/>
    </source>
</evidence>
<evidence type="ECO:0000259" key="8">
    <source>
        <dbReference type="Pfam" id="PF14766"/>
    </source>
</evidence>
<dbReference type="GO" id="GO:0016605">
    <property type="term" value="C:PML body"/>
    <property type="evidence" value="ECO:0007669"/>
    <property type="project" value="TreeGrafter"/>
</dbReference>
<dbReference type="CTD" id="84268"/>
<evidence type="ECO:0000313" key="12">
    <source>
        <dbReference type="RefSeq" id="XP_024590066.1"/>
    </source>
</evidence>
<organism evidence="11 12">
    <name type="scientific">Neophocaena asiaeorientalis asiaeorientalis</name>
    <name type="common">Yangtze finless porpoise</name>
    <name type="synonym">Neophocaena phocaenoides subsp. asiaeorientalis</name>
    <dbReference type="NCBI Taxonomy" id="1706337"/>
    <lineage>
        <taxon>Eukaryota</taxon>
        <taxon>Metazoa</taxon>
        <taxon>Chordata</taxon>
        <taxon>Craniata</taxon>
        <taxon>Vertebrata</taxon>
        <taxon>Euteleostomi</taxon>
        <taxon>Mammalia</taxon>
        <taxon>Eutheria</taxon>
        <taxon>Laurasiatheria</taxon>
        <taxon>Artiodactyla</taxon>
        <taxon>Whippomorpha</taxon>
        <taxon>Cetacea</taxon>
        <taxon>Odontoceti</taxon>
        <taxon>Phocoenidae</taxon>
        <taxon>Neophocaena</taxon>
    </lineage>
</organism>
<name>A0A341AH73_NEOAA</name>
<proteinExistence type="predicted"/>
<evidence type="ECO:0000256" key="2">
    <source>
        <dbReference type="ARBA" id="ARBA00022723"/>
    </source>
</evidence>
<dbReference type="InterPro" id="IPR028155">
    <property type="entry name" value="RPA_interact_central"/>
</dbReference>
<dbReference type="GO" id="GO:0008270">
    <property type="term" value="F:zinc ion binding"/>
    <property type="evidence" value="ECO:0007669"/>
    <property type="project" value="UniProtKB-KW"/>
</dbReference>
<evidence type="ECO:0000259" key="9">
    <source>
        <dbReference type="Pfam" id="PF14767"/>
    </source>
</evidence>
<dbReference type="FunCoup" id="A0A341AH73">
    <property type="interactions" value="2575"/>
</dbReference>
<dbReference type="GO" id="GO:0006606">
    <property type="term" value="P:protein import into nucleus"/>
    <property type="evidence" value="ECO:0007669"/>
    <property type="project" value="TreeGrafter"/>
</dbReference>
<feature type="chain" id="PRO_5016246488" evidence="7">
    <location>
        <begin position="20"/>
        <end position="368"/>
    </location>
</feature>
<keyword evidence="4" id="KW-0862">Zinc</keyword>
<dbReference type="Pfam" id="PF14767">
    <property type="entry name" value="RPA_interact_M"/>
    <property type="match status" value="1"/>
</dbReference>
<dbReference type="RefSeq" id="XP_024590066.1">
    <property type="nucleotide sequence ID" value="XM_024734298.1"/>
</dbReference>
<accession>A0A341AH73</accession>
<dbReference type="STRING" id="1706337.A0A341AH73"/>
<evidence type="ECO:0000256" key="6">
    <source>
        <dbReference type="SAM" id="MobiDB-lite"/>
    </source>
</evidence>
<protein>
    <submittedName>
        <fullName evidence="12">RPA-interacting protein isoform X1</fullName>
    </submittedName>
</protein>
<dbReference type="InterPro" id="IPR028159">
    <property type="entry name" value="RPA_interact_C_dom"/>
</dbReference>
<evidence type="ECO:0000259" key="10">
    <source>
        <dbReference type="Pfam" id="PF14768"/>
    </source>
</evidence>
<feature type="region of interest" description="Disordered" evidence="6">
    <location>
        <begin position="100"/>
        <end position="148"/>
    </location>
</feature>
<feature type="domain" description="RPA-interacting protein central" evidence="9">
    <location>
        <begin position="197"/>
        <end position="263"/>
    </location>
</feature>
<evidence type="ECO:0000313" key="11">
    <source>
        <dbReference type="Proteomes" id="UP000252040"/>
    </source>
</evidence>
<dbReference type="InterPro" id="IPR028158">
    <property type="entry name" value="RPA_interact_N_dom"/>
</dbReference>
<comment type="subcellular location">
    <subcellularLocation>
        <location evidence="1">Nucleus</location>
    </subcellularLocation>
</comment>
<feature type="domain" description="RPA-interacting protein C-terminal" evidence="10">
    <location>
        <begin position="273"/>
        <end position="347"/>
    </location>
</feature>
<evidence type="ECO:0000256" key="5">
    <source>
        <dbReference type="ARBA" id="ARBA00023242"/>
    </source>
</evidence>
<reference evidence="12" key="1">
    <citation type="submission" date="2025-08" db="UniProtKB">
        <authorList>
            <consortium name="RefSeq"/>
        </authorList>
    </citation>
    <scope>IDENTIFICATION</scope>
    <source>
        <tissue evidence="12">Meat</tissue>
    </source>
</reference>
<dbReference type="Pfam" id="PF14768">
    <property type="entry name" value="RPA_interact_C"/>
    <property type="match status" value="1"/>
</dbReference>
<keyword evidence="11" id="KW-1185">Reference proteome</keyword>
<evidence type="ECO:0000256" key="1">
    <source>
        <dbReference type="ARBA" id="ARBA00004123"/>
    </source>
</evidence>
<feature type="region of interest" description="Disordered" evidence="6">
    <location>
        <begin position="47"/>
        <end position="68"/>
    </location>
</feature>